<evidence type="ECO:0000256" key="1">
    <source>
        <dbReference type="ARBA" id="ARBA00001917"/>
    </source>
</evidence>
<dbReference type="AlphaFoldDB" id="A0A7Z0LLI8"/>
<feature type="domain" description="NADPH-dependent FMN reductase-like" evidence="3">
    <location>
        <begin position="4"/>
        <end position="156"/>
    </location>
</feature>
<keyword evidence="2" id="KW-0288">FMN</keyword>
<dbReference type="PANTHER" id="PTHR30543">
    <property type="entry name" value="CHROMATE REDUCTASE"/>
    <property type="match status" value="1"/>
</dbReference>
<dbReference type="InterPro" id="IPR029039">
    <property type="entry name" value="Flavoprotein-like_sf"/>
</dbReference>
<keyword evidence="5" id="KW-1185">Reference proteome</keyword>
<dbReference type="Pfam" id="PF03358">
    <property type="entry name" value="FMN_red"/>
    <property type="match status" value="1"/>
</dbReference>
<gene>
    <name evidence="4" type="ORF">HZS81_10445</name>
</gene>
<dbReference type="SUPFAM" id="SSF52218">
    <property type="entry name" value="Flavoproteins"/>
    <property type="match status" value="1"/>
</dbReference>
<name>A0A7Z0LLI8_9GAMM</name>
<protein>
    <submittedName>
        <fullName evidence="4">NAD(P)H-dependent oxidoreductase</fullName>
    </submittedName>
</protein>
<sequence>MAQPKVMVFAGSARVGSLNKRFAKLAAERLDVLGGAATFVDLNDYPCPLFDEEIEAQGTPENVLKLRELLAEHDGVLIASPEYNGFITPLLKNTLDWLSRPHGDTPGLALFAGKPAGLIAASPGGLGGIRALPVVQHLLHNLNLVVIPPAMSLPGAADAFDDNGALKDEAKAQQLDALCLRLIKAMR</sequence>
<organism evidence="4 5">
    <name type="scientific">Vreelandella salicampi</name>
    <dbReference type="NCBI Taxonomy" id="1449798"/>
    <lineage>
        <taxon>Bacteria</taxon>
        <taxon>Pseudomonadati</taxon>
        <taxon>Pseudomonadota</taxon>
        <taxon>Gammaproteobacteria</taxon>
        <taxon>Oceanospirillales</taxon>
        <taxon>Halomonadaceae</taxon>
        <taxon>Vreelandella</taxon>
    </lineage>
</organism>
<evidence type="ECO:0000256" key="2">
    <source>
        <dbReference type="ARBA" id="ARBA00022643"/>
    </source>
</evidence>
<comment type="caution">
    <text evidence="4">The sequence shown here is derived from an EMBL/GenBank/DDBJ whole genome shotgun (WGS) entry which is preliminary data.</text>
</comment>
<evidence type="ECO:0000259" key="3">
    <source>
        <dbReference type="Pfam" id="PF03358"/>
    </source>
</evidence>
<dbReference type="PANTHER" id="PTHR30543:SF21">
    <property type="entry name" value="NAD(P)H-DEPENDENT FMN REDUCTASE LOT6"/>
    <property type="match status" value="1"/>
</dbReference>
<dbReference type="Gene3D" id="3.40.50.360">
    <property type="match status" value="1"/>
</dbReference>
<dbReference type="InterPro" id="IPR050712">
    <property type="entry name" value="NAD(P)H-dep_reductase"/>
</dbReference>
<reference evidence="4 5" key="1">
    <citation type="journal article" date="2015" name="Int. J. Syst. Evol. Microbiol.">
        <title>Halomonas salicampi sp. nov., a halotolerant and alkalitolerant bacterium isolated from a saltern soil.</title>
        <authorList>
            <person name="Lee J.C."/>
            <person name="Kim Y.S."/>
            <person name="Yun B.S."/>
            <person name="Whang K.S."/>
        </authorList>
    </citation>
    <scope>NUCLEOTIDE SEQUENCE [LARGE SCALE GENOMIC DNA]</scope>
    <source>
        <strain evidence="4 5">BH103</strain>
    </source>
</reference>
<dbReference type="GO" id="GO:0010181">
    <property type="term" value="F:FMN binding"/>
    <property type="evidence" value="ECO:0007669"/>
    <property type="project" value="TreeGrafter"/>
</dbReference>
<evidence type="ECO:0000313" key="5">
    <source>
        <dbReference type="Proteomes" id="UP000586119"/>
    </source>
</evidence>
<dbReference type="GO" id="GO:0005829">
    <property type="term" value="C:cytosol"/>
    <property type="evidence" value="ECO:0007669"/>
    <property type="project" value="TreeGrafter"/>
</dbReference>
<dbReference type="Proteomes" id="UP000586119">
    <property type="component" value="Unassembled WGS sequence"/>
</dbReference>
<proteinExistence type="predicted"/>
<accession>A0A7Z0LLI8</accession>
<keyword evidence="2" id="KW-0285">Flavoprotein</keyword>
<evidence type="ECO:0000313" key="4">
    <source>
        <dbReference type="EMBL" id="NYS61173.1"/>
    </source>
</evidence>
<dbReference type="EMBL" id="JACCDF010000008">
    <property type="protein sequence ID" value="NYS61173.1"/>
    <property type="molecule type" value="Genomic_DNA"/>
</dbReference>
<dbReference type="GO" id="GO:0016491">
    <property type="term" value="F:oxidoreductase activity"/>
    <property type="evidence" value="ECO:0007669"/>
    <property type="project" value="InterPro"/>
</dbReference>
<comment type="cofactor">
    <cofactor evidence="1">
        <name>FMN</name>
        <dbReference type="ChEBI" id="CHEBI:58210"/>
    </cofactor>
</comment>
<dbReference type="RefSeq" id="WP_179930501.1">
    <property type="nucleotide sequence ID" value="NZ_JACCDF010000008.1"/>
</dbReference>
<dbReference type="InterPro" id="IPR005025">
    <property type="entry name" value="FMN_Rdtase-like_dom"/>
</dbReference>